<name>A0A4R2GKV5_9BACT</name>
<dbReference type="RefSeq" id="WP_132433443.1">
    <property type="nucleotide sequence ID" value="NZ_SLWK01000004.1"/>
</dbReference>
<evidence type="ECO:0000313" key="1">
    <source>
        <dbReference type="EMBL" id="TCO08866.1"/>
    </source>
</evidence>
<comment type="caution">
    <text evidence="1">The sequence shown here is derived from an EMBL/GenBank/DDBJ whole genome shotgun (WGS) entry which is preliminary data.</text>
</comment>
<keyword evidence="2" id="KW-1185">Reference proteome</keyword>
<proteinExistence type="predicted"/>
<dbReference type="EMBL" id="SLWK01000004">
    <property type="protein sequence ID" value="TCO08866.1"/>
    <property type="molecule type" value="Genomic_DNA"/>
</dbReference>
<organism evidence="1 2">
    <name type="scientific">Natronoflexus pectinivorans</name>
    <dbReference type="NCBI Taxonomy" id="682526"/>
    <lineage>
        <taxon>Bacteria</taxon>
        <taxon>Pseudomonadati</taxon>
        <taxon>Bacteroidota</taxon>
        <taxon>Bacteroidia</taxon>
        <taxon>Marinilabiliales</taxon>
        <taxon>Marinilabiliaceae</taxon>
        <taxon>Natronoflexus</taxon>
    </lineage>
</organism>
<evidence type="ECO:0000313" key="2">
    <source>
        <dbReference type="Proteomes" id="UP000295221"/>
    </source>
</evidence>
<gene>
    <name evidence="1" type="ORF">EV194_104177</name>
</gene>
<protein>
    <submittedName>
        <fullName evidence="1">Uncharacterized protein</fullName>
    </submittedName>
</protein>
<accession>A0A4R2GKV5</accession>
<reference evidence="1 2" key="1">
    <citation type="submission" date="2019-03" db="EMBL/GenBank/DDBJ databases">
        <title>Genomic Encyclopedia of Type Strains, Phase IV (KMG-IV): sequencing the most valuable type-strain genomes for metagenomic binning, comparative biology and taxonomic classification.</title>
        <authorList>
            <person name="Goeker M."/>
        </authorList>
    </citation>
    <scope>NUCLEOTIDE SEQUENCE [LARGE SCALE GENOMIC DNA]</scope>
    <source>
        <strain evidence="1 2">DSM 24179</strain>
    </source>
</reference>
<sequence>MAEIVIKCMKLLINGIFSWTAAVCKEKIVLGFGRSGDISSFIDKGIDDKIYVIRDLNLRIR</sequence>
<dbReference type="Proteomes" id="UP000295221">
    <property type="component" value="Unassembled WGS sequence"/>
</dbReference>
<dbReference type="AlphaFoldDB" id="A0A4R2GKV5"/>